<comment type="caution">
    <text evidence="2">The sequence shown here is derived from an EMBL/GenBank/DDBJ whole genome shotgun (WGS) entry which is preliminary data.</text>
</comment>
<gene>
    <name evidence="2" type="ORF">P7K49_016470</name>
</gene>
<dbReference type="EMBL" id="JASSZA010000007">
    <property type="protein sequence ID" value="KAK2106956.1"/>
    <property type="molecule type" value="Genomic_DNA"/>
</dbReference>
<protein>
    <recommendedName>
        <fullName evidence="4">Phospholipid phosphatase-related protein type 5</fullName>
    </recommendedName>
</protein>
<evidence type="ECO:0000256" key="1">
    <source>
        <dbReference type="SAM" id="Phobius"/>
    </source>
</evidence>
<keyword evidence="1" id="KW-0472">Membrane</keyword>
<evidence type="ECO:0008006" key="4">
    <source>
        <dbReference type="Google" id="ProtNLM"/>
    </source>
</evidence>
<keyword evidence="1" id="KW-1133">Transmembrane helix</keyword>
<accession>A0ABQ9VCQ7</accession>
<dbReference type="Proteomes" id="UP001266305">
    <property type="component" value="Unassembled WGS sequence"/>
</dbReference>
<organism evidence="2 3">
    <name type="scientific">Saguinus oedipus</name>
    <name type="common">Cotton-top tamarin</name>
    <name type="synonym">Oedipomidas oedipus</name>
    <dbReference type="NCBI Taxonomy" id="9490"/>
    <lineage>
        <taxon>Eukaryota</taxon>
        <taxon>Metazoa</taxon>
        <taxon>Chordata</taxon>
        <taxon>Craniata</taxon>
        <taxon>Vertebrata</taxon>
        <taxon>Euteleostomi</taxon>
        <taxon>Mammalia</taxon>
        <taxon>Eutheria</taxon>
        <taxon>Euarchontoglires</taxon>
        <taxon>Primates</taxon>
        <taxon>Haplorrhini</taxon>
        <taxon>Platyrrhini</taxon>
        <taxon>Cebidae</taxon>
        <taxon>Callitrichinae</taxon>
        <taxon>Saguinus</taxon>
    </lineage>
</organism>
<keyword evidence="1" id="KW-0812">Transmembrane</keyword>
<feature type="transmembrane region" description="Helical" evidence="1">
    <location>
        <begin position="66"/>
        <end position="90"/>
    </location>
</feature>
<name>A0ABQ9VCQ7_SAGOE</name>
<feature type="transmembrane region" description="Helical" evidence="1">
    <location>
        <begin position="12"/>
        <end position="30"/>
    </location>
</feature>
<reference evidence="2 3" key="1">
    <citation type="submission" date="2023-05" db="EMBL/GenBank/DDBJ databases">
        <title>B98-5 Cell Line De Novo Hybrid Assembly: An Optical Mapping Approach.</title>
        <authorList>
            <person name="Kananen K."/>
            <person name="Auerbach J.A."/>
            <person name="Kautto E."/>
            <person name="Blachly J.S."/>
        </authorList>
    </citation>
    <scope>NUCLEOTIDE SEQUENCE [LARGE SCALE GENOMIC DNA]</scope>
    <source>
        <strain evidence="2">B95-8</strain>
        <tissue evidence="2">Cell line</tissue>
    </source>
</reference>
<sequence length="149" mass="15815">MPLRPAALTSSMLYFQMVIMAGTVMLAYYFEYTDTFTVNVQGFFCHDSAYRKPYPGPEDSSAVPPVLLYSLAAGVPVLVVSPGALALALADSLLAPLSFGVEAPRRLRAAPSPEDILGNVTGGCEGRPQRFPQATPAHPRILRGGCSVG</sequence>
<keyword evidence="3" id="KW-1185">Reference proteome</keyword>
<evidence type="ECO:0000313" key="3">
    <source>
        <dbReference type="Proteomes" id="UP001266305"/>
    </source>
</evidence>
<proteinExistence type="predicted"/>
<evidence type="ECO:0000313" key="2">
    <source>
        <dbReference type="EMBL" id="KAK2106956.1"/>
    </source>
</evidence>